<dbReference type="Proteomes" id="UP000076882">
    <property type="component" value="Unassembled WGS sequence"/>
</dbReference>
<dbReference type="RefSeq" id="WP_003642218.1">
    <property type="nucleotide sequence ID" value="NZ_AP028153.1"/>
</dbReference>
<gene>
    <name evidence="5" type="ORF">JH395_03035</name>
    <name evidence="2" type="ORF">Lp19_0115</name>
    <name evidence="4" type="ORF">LPJSA22_02673</name>
    <name evidence="3" type="ORF">NAB2_0689</name>
</gene>
<dbReference type="EMBL" id="MCOL01000001">
    <property type="protein sequence ID" value="ODO62655.1"/>
    <property type="molecule type" value="Genomic_DNA"/>
</dbReference>
<sequence>MAEPATHFGGGTMRRIIAIGKALVTAGWLITIILVGYGVSRQLKRTLFE</sequence>
<keyword evidence="1" id="KW-0472">Membrane</keyword>
<proteinExistence type="predicted"/>
<dbReference type="Proteomes" id="UP000595466">
    <property type="component" value="Chromosome"/>
</dbReference>
<evidence type="ECO:0000256" key="1">
    <source>
        <dbReference type="SAM" id="Phobius"/>
    </source>
</evidence>
<evidence type="ECO:0000313" key="2">
    <source>
        <dbReference type="EMBL" id="KZU99053.1"/>
    </source>
</evidence>
<evidence type="ECO:0000313" key="6">
    <source>
        <dbReference type="Proteomes" id="UP000076872"/>
    </source>
</evidence>
<dbReference type="EMBL" id="CP066817">
    <property type="protein sequence ID" value="QQM61547.1"/>
    <property type="molecule type" value="Genomic_DNA"/>
</dbReference>
<keyword evidence="1" id="KW-1133">Transmembrane helix</keyword>
<evidence type="ECO:0000313" key="3">
    <source>
        <dbReference type="EMBL" id="KZV05179.1"/>
    </source>
</evidence>
<keyword evidence="1" id="KW-0812">Transmembrane</keyword>
<evidence type="ECO:0000313" key="8">
    <source>
        <dbReference type="Proteomes" id="UP000094892"/>
    </source>
</evidence>
<keyword evidence="5" id="KW-0378">Hydrolase</keyword>
<dbReference type="KEGG" id="lpb:SH83_12365"/>
<evidence type="ECO:0000313" key="9">
    <source>
        <dbReference type="Proteomes" id="UP000595466"/>
    </source>
</evidence>
<reference evidence="4 8" key="2">
    <citation type="submission" date="2016-08" db="EMBL/GenBank/DDBJ databases">
        <title>Genome sequencing of Lactobacillus plantarum JSA22, isolated from fermented soybean paste.</title>
        <authorList>
            <person name="Choi H.S."/>
        </authorList>
    </citation>
    <scope>NUCLEOTIDE SEQUENCE [LARGE SCALE GENOMIC DNA]</scope>
    <source>
        <strain evidence="4 8">JSA22</strain>
    </source>
</reference>
<evidence type="ECO:0000313" key="7">
    <source>
        <dbReference type="Proteomes" id="UP000076882"/>
    </source>
</evidence>
<protein>
    <submittedName>
        <fullName evidence="5">Hydrolase</fullName>
    </submittedName>
</protein>
<dbReference type="EMBL" id="LUXM01000001">
    <property type="protein sequence ID" value="KZU99053.1"/>
    <property type="molecule type" value="Genomic_DNA"/>
</dbReference>
<reference evidence="6 7" key="1">
    <citation type="submission" date="2016-03" db="EMBL/GenBank/DDBJ databases">
        <title>Comparative genomics of 54 Lactobacillus plantarum strains reveals genomic uncoupling from niche constraints.</title>
        <authorList>
            <person name="Martino M.E."/>
        </authorList>
    </citation>
    <scope>NUCLEOTIDE SEQUENCE [LARGE SCALE GENOMIC DNA]</scope>
    <source>
        <strain evidence="2 7">19.1</strain>
        <strain evidence="3 6">NAB2</strain>
    </source>
</reference>
<dbReference type="GO" id="GO:0016787">
    <property type="term" value="F:hydrolase activity"/>
    <property type="evidence" value="ECO:0007669"/>
    <property type="project" value="UniProtKB-KW"/>
</dbReference>
<dbReference type="GeneID" id="89670136"/>
<dbReference type="EMBL" id="LUXO01000017">
    <property type="protein sequence ID" value="KZV05179.1"/>
    <property type="molecule type" value="Genomic_DNA"/>
</dbReference>
<evidence type="ECO:0000313" key="5">
    <source>
        <dbReference type="EMBL" id="QQM61547.1"/>
    </source>
</evidence>
<feature type="transmembrane region" description="Helical" evidence="1">
    <location>
        <begin position="16"/>
        <end position="39"/>
    </location>
</feature>
<dbReference type="PATRIC" id="fig|1590.142.peg.2651"/>
<accession>A0A0G9GNT3</accession>
<dbReference type="Proteomes" id="UP000076872">
    <property type="component" value="Unassembled WGS sequence"/>
</dbReference>
<dbReference type="AlphaFoldDB" id="A0A0G9GNT3"/>
<reference evidence="5 9" key="3">
    <citation type="submission" date="2020-12" db="EMBL/GenBank/DDBJ databases">
        <title>Whole genome sequencing of Lactobacillus plantarum PC518.</title>
        <authorList>
            <person name="Guo Q."/>
        </authorList>
    </citation>
    <scope>NUCLEOTIDE SEQUENCE [LARGE SCALE GENOMIC DNA]</scope>
    <source>
        <strain evidence="5 9">PC518</strain>
    </source>
</reference>
<name>A0A0G9GNT3_LACPN</name>
<organism evidence="2 7">
    <name type="scientific">Lactiplantibacillus plantarum</name>
    <name type="common">Lactobacillus plantarum</name>
    <dbReference type="NCBI Taxonomy" id="1590"/>
    <lineage>
        <taxon>Bacteria</taxon>
        <taxon>Bacillati</taxon>
        <taxon>Bacillota</taxon>
        <taxon>Bacilli</taxon>
        <taxon>Lactobacillales</taxon>
        <taxon>Lactobacillaceae</taxon>
        <taxon>Lactiplantibacillus</taxon>
    </lineage>
</organism>
<dbReference type="Proteomes" id="UP000094892">
    <property type="component" value="Unassembled WGS sequence"/>
</dbReference>
<evidence type="ECO:0000313" key="4">
    <source>
        <dbReference type="EMBL" id="ODO62655.1"/>
    </source>
</evidence>